<dbReference type="Proteomes" id="UP001143981">
    <property type="component" value="Unassembled WGS sequence"/>
</dbReference>
<feature type="compositionally biased region" description="Polar residues" evidence="1">
    <location>
        <begin position="443"/>
        <end position="457"/>
    </location>
</feature>
<feature type="compositionally biased region" description="Basic residues" evidence="1">
    <location>
        <begin position="927"/>
        <end position="937"/>
    </location>
</feature>
<feature type="region of interest" description="Disordered" evidence="1">
    <location>
        <begin position="1"/>
        <end position="31"/>
    </location>
</feature>
<dbReference type="InterPro" id="IPR000219">
    <property type="entry name" value="DH_dom"/>
</dbReference>
<dbReference type="InterPro" id="IPR051092">
    <property type="entry name" value="FYVE_RhoGEF_PH"/>
</dbReference>
<dbReference type="GO" id="GO:0005737">
    <property type="term" value="C:cytoplasm"/>
    <property type="evidence" value="ECO:0007669"/>
    <property type="project" value="TreeGrafter"/>
</dbReference>
<feature type="compositionally biased region" description="Polar residues" evidence="1">
    <location>
        <begin position="1021"/>
        <end position="1031"/>
    </location>
</feature>
<name>A0A9W7YC37_9FUNG</name>
<feature type="region of interest" description="Disordered" evidence="1">
    <location>
        <begin position="1116"/>
        <end position="1137"/>
    </location>
</feature>
<reference evidence="3" key="1">
    <citation type="submission" date="2022-07" db="EMBL/GenBank/DDBJ databases">
        <title>Phylogenomic reconstructions and comparative analyses of Kickxellomycotina fungi.</title>
        <authorList>
            <person name="Reynolds N.K."/>
            <person name="Stajich J.E."/>
            <person name="Barry K."/>
            <person name="Grigoriev I.V."/>
            <person name="Crous P."/>
            <person name="Smith M.E."/>
        </authorList>
    </citation>
    <scope>NUCLEOTIDE SEQUENCE</scope>
    <source>
        <strain evidence="3">BCRC 34381</strain>
    </source>
</reference>
<protein>
    <recommendedName>
        <fullName evidence="2">DH domain-containing protein</fullName>
    </recommendedName>
</protein>
<dbReference type="AlphaFoldDB" id="A0A9W7YC37"/>
<feature type="domain" description="DH" evidence="2">
    <location>
        <begin position="575"/>
        <end position="767"/>
    </location>
</feature>
<dbReference type="GO" id="GO:0035556">
    <property type="term" value="P:intracellular signal transduction"/>
    <property type="evidence" value="ECO:0007669"/>
    <property type="project" value="InterPro"/>
</dbReference>
<dbReference type="OrthoDB" id="660555at2759"/>
<evidence type="ECO:0000313" key="4">
    <source>
        <dbReference type="Proteomes" id="UP001143981"/>
    </source>
</evidence>
<feature type="compositionally biased region" description="Low complexity" evidence="1">
    <location>
        <begin position="210"/>
        <end position="219"/>
    </location>
</feature>
<dbReference type="PANTHER" id="PTHR12673:SF159">
    <property type="entry name" value="LD03170P"/>
    <property type="match status" value="1"/>
</dbReference>
<feature type="compositionally biased region" description="Basic and acidic residues" evidence="1">
    <location>
        <begin position="355"/>
        <end position="371"/>
    </location>
</feature>
<sequence length="1137" mass="120698">MLKTKVLIKTTKKSGGDAESPVRPRTAGGDRGLLRRFRLGRFFFGSNQDADAPVARRGTQHIVRTNSVQAPAPDIPRMATEPVAQTLAFARHQNNADARKSHYSTLSRRSSAPDVAELARRLSRHVEEGGDDYARAVAHMYSSPGAHMQAGAADALDDHPFIPLSSSAAPAAVPRNVPWAVPCDAPRSNGQPSPGMPGATLVWTDPQPSPSTAPTAPTRSPSPPDSPALPPETESDVGMSVPADPVGRADGTAARPSLDAHAGPPPPPRHALALSEGFQSLPRSVRTPPEPPQSPQLPMRASPGSWGAASRPLPPLPMSPLPPTPRCEPPARPLREAPQPRRGTDDLCVAPRQRSAREPGDRPKSLHEDSPCKVPPEPQDSGDSALGPSASVASAKAFLMAIASVPSPSRPGLTIDTSGDGGGGGRDGLAPAVPGSAPAAESATAQSFDQQPASACSSPPAGHDESRSPSAEKGSSPVTVAGARSLRARSRLAGVGLRRASTYMWERSSVLVRALSSTDELPGSAGPHTPVPGAPEAGAEARAGPEPDGARGPTAAELDREPVAARALHKSPGAMRLHAVRELVTTEKNFVDNLFVVKKVWMEPVFSSANSPKPIIPYQTARTVFSGVAALHAHASRFYREMDTELGSYERGQADDGMRIGALFRASDRHWSDFVDYVRNYGAAVDCLKQLQDYKPYLRYHEECLAQKRTNRQSLSDLLMLPIQRITRYTLLLKNILKHTPAVHSDHIDLCRAVKNVTHFAAIVNECRRKQEEIHRVTETLRSIANCPQLPHSETRVLTAEFYVRELISRQPTRLALLSDLLVVAQAPAHTLRDDAAGVDAEAEWSYYGSASLDEVEIQNADESTSTLITILSLNRSAAADAVDSARRSLPSATEAPPDAPGAAHHHAWQPSCADCADPAETDSAARKRKPKSRRGILHAGSRDSIPDHIAALSHSTFPSPVPVPAQLERSQPWLRSASPGPAPDAQPDRDPHALLQQRPKTASGHPGAAPPNIHPLPTTPLHSNSSSGTLVSHGAAAYPADLAPSFRSHHLDLATAAPSSTPTIAAGRTDAVPPRPAQLTLVMQHATSTMRKQFVRALKDAAAAFVQEAISLGDSDTASAHPLGDSSSEILSLHPL</sequence>
<feature type="compositionally biased region" description="Pro residues" evidence="1">
    <location>
        <begin position="312"/>
        <end position="332"/>
    </location>
</feature>
<evidence type="ECO:0000256" key="1">
    <source>
        <dbReference type="SAM" id="MobiDB-lite"/>
    </source>
</evidence>
<dbReference type="SMART" id="SM00325">
    <property type="entry name" value="RhoGEF"/>
    <property type="match status" value="1"/>
</dbReference>
<feature type="region of interest" description="Disordered" evidence="1">
    <location>
        <begin position="183"/>
        <end position="389"/>
    </location>
</feature>
<feature type="compositionally biased region" description="Basic and acidic residues" evidence="1">
    <location>
        <begin position="333"/>
        <end position="345"/>
    </location>
</feature>
<dbReference type="Gene3D" id="1.20.900.10">
    <property type="entry name" value="Dbl homology (DH) domain"/>
    <property type="match status" value="1"/>
</dbReference>
<feature type="region of interest" description="Disordered" evidence="1">
    <location>
        <begin position="518"/>
        <end position="556"/>
    </location>
</feature>
<dbReference type="CDD" id="cd00160">
    <property type="entry name" value="RhoGEF"/>
    <property type="match status" value="1"/>
</dbReference>
<feature type="region of interest" description="Disordered" evidence="1">
    <location>
        <begin position="974"/>
        <end position="993"/>
    </location>
</feature>
<proteinExistence type="predicted"/>
<comment type="caution">
    <text evidence="3">The sequence shown here is derived from an EMBL/GenBank/DDBJ whole genome shotgun (WGS) entry which is preliminary data.</text>
</comment>
<dbReference type="PROSITE" id="PS50010">
    <property type="entry name" value="DH_2"/>
    <property type="match status" value="1"/>
</dbReference>
<organism evidence="3 4">
    <name type="scientific">Coemansia biformis</name>
    <dbReference type="NCBI Taxonomy" id="1286918"/>
    <lineage>
        <taxon>Eukaryota</taxon>
        <taxon>Fungi</taxon>
        <taxon>Fungi incertae sedis</taxon>
        <taxon>Zoopagomycota</taxon>
        <taxon>Kickxellomycotina</taxon>
        <taxon>Kickxellomycetes</taxon>
        <taxon>Kickxellales</taxon>
        <taxon>Kickxellaceae</taxon>
        <taxon>Coemansia</taxon>
    </lineage>
</organism>
<dbReference type="GO" id="GO:0005085">
    <property type="term" value="F:guanyl-nucleotide exchange factor activity"/>
    <property type="evidence" value="ECO:0007669"/>
    <property type="project" value="InterPro"/>
</dbReference>
<dbReference type="InterPro" id="IPR035899">
    <property type="entry name" value="DBL_dom_sf"/>
</dbReference>
<dbReference type="PANTHER" id="PTHR12673">
    <property type="entry name" value="FACIOGENITAL DYSPLASIA PROTEIN"/>
    <property type="match status" value="1"/>
</dbReference>
<evidence type="ECO:0000259" key="2">
    <source>
        <dbReference type="PROSITE" id="PS50010"/>
    </source>
</evidence>
<dbReference type="Pfam" id="PF00621">
    <property type="entry name" value="RhoGEF"/>
    <property type="match status" value="1"/>
</dbReference>
<accession>A0A9W7YC37</accession>
<evidence type="ECO:0000313" key="3">
    <source>
        <dbReference type="EMBL" id="KAJ1731215.1"/>
    </source>
</evidence>
<dbReference type="EMBL" id="JANBOI010000354">
    <property type="protein sequence ID" value="KAJ1731215.1"/>
    <property type="molecule type" value="Genomic_DNA"/>
</dbReference>
<feature type="region of interest" description="Disordered" evidence="1">
    <location>
        <begin position="998"/>
        <end position="1031"/>
    </location>
</feature>
<feature type="compositionally biased region" description="Pro residues" evidence="1">
    <location>
        <begin position="220"/>
        <end position="230"/>
    </location>
</feature>
<feature type="compositionally biased region" description="Pro residues" evidence="1">
    <location>
        <begin position="1009"/>
        <end position="1019"/>
    </location>
</feature>
<dbReference type="InterPro" id="IPR001331">
    <property type="entry name" value="GDS_CDC24_CS"/>
</dbReference>
<dbReference type="PROSITE" id="PS00741">
    <property type="entry name" value="DH_1"/>
    <property type="match status" value="1"/>
</dbReference>
<feature type="region of interest" description="Disordered" evidence="1">
    <location>
        <begin position="404"/>
        <end position="482"/>
    </location>
</feature>
<keyword evidence="4" id="KW-1185">Reference proteome</keyword>
<feature type="region of interest" description="Disordered" evidence="1">
    <location>
        <begin position="885"/>
        <end position="945"/>
    </location>
</feature>
<dbReference type="SUPFAM" id="SSF48065">
    <property type="entry name" value="DBL homology domain (DH-domain)"/>
    <property type="match status" value="1"/>
</dbReference>
<gene>
    <name evidence="3" type="ORF">LPJ61_002643</name>
</gene>